<name>A0AAE8N017_9PEZI</name>
<dbReference type="AlphaFoldDB" id="A0AAE8N017"/>
<feature type="compositionally biased region" description="Low complexity" evidence="1">
    <location>
        <begin position="253"/>
        <end position="264"/>
    </location>
</feature>
<evidence type="ECO:0000256" key="1">
    <source>
        <dbReference type="SAM" id="MobiDB-lite"/>
    </source>
</evidence>
<protein>
    <submittedName>
        <fullName evidence="2">Uncharacterized protein</fullName>
    </submittedName>
</protein>
<sequence>MTSTPEPTAPFTVRSAITSLWSNRHARLTPSAPASPSQNETTPLTTTKNGTKAAGADGARTHEPKTRPRDEEAETWGAQYAMGVGAGAVVGAKATDKEGELRRKILGKRTREDRELDRNGRGKKDGEGGDGDSDEEVGRSALGRKKRAGGVNPAPARTVGKRAGEKAEVQATTEVEGKAEIQATIEGEEVNGIEVMEVDPKKQEAEKGAEGEVEQGGSDSAPAPGVDGVPLADPNEGWAARRKRNKRKKRKAAAAAAAAEAPAE</sequence>
<feature type="compositionally biased region" description="Basic residues" evidence="1">
    <location>
        <begin position="240"/>
        <end position="252"/>
    </location>
</feature>
<dbReference type="Proteomes" id="UP001187682">
    <property type="component" value="Unassembled WGS sequence"/>
</dbReference>
<evidence type="ECO:0000313" key="2">
    <source>
        <dbReference type="EMBL" id="SPO03951.1"/>
    </source>
</evidence>
<feature type="compositionally biased region" description="Basic and acidic residues" evidence="1">
    <location>
        <begin position="198"/>
        <end position="210"/>
    </location>
</feature>
<organism evidence="2 3">
    <name type="scientific">Cephalotrichum gorgonifer</name>
    <dbReference type="NCBI Taxonomy" id="2041049"/>
    <lineage>
        <taxon>Eukaryota</taxon>
        <taxon>Fungi</taxon>
        <taxon>Dikarya</taxon>
        <taxon>Ascomycota</taxon>
        <taxon>Pezizomycotina</taxon>
        <taxon>Sordariomycetes</taxon>
        <taxon>Hypocreomycetidae</taxon>
        <taxon>Microascales</taxon>
        <taxon>Microascaceae</taxon>
        <taxon>Cephalotrichum</taxon>
    </lineage>
</organism>
<proteinExistence type="predicted"/>
<feature type="compositionally biased region" description="Basic and acidic residues" evidence="1">
    <location>
        <begin position="94"/>
        <end position="127"/>
    </location>
</feature>
<accession>A0AAE8N017</accession>
<feature type="compositionally biased region" description="Low complexity" evidence="1">
    <location>
        <begin position="77"/>
        <end position="93"/>
    </location>
</feature>
<feature type="compositionally biased region" description="Low complexity" evidence="1">
    <location>
        <begin position="41"/>
        <end position="58"/>
    </location>
</feature>
<feature type="region of interest" description="Disordered" evidence="1">
    <location>
        <begin position="22"/>
        <end position="264"/>
    </location>
</feature>
<reference evidence="2" key="1">
    <citation type="submission" date="2018-03" db="EMBL/GenBank/DDBJ databases">
        <authorList>
            <person name="Guldener U."/>
        </authorList>
    </citation>
    <scope>NUCLEOTIDE SEQUENCE</scope>
</reference>
<evidence type="ECO:0000313" key="3">
    <source>
        <dbReference type="Proteomes" id="UP001187682"/>
    </source>
</evidence>
<dbReference type="EMBL" id="ONZQ02000009">
    <property type="protein sequence ID" value="SPO03951.1"/>
    <property type="molecule type" value="Genomic_DNA"/>
</dbReference>
<gene>
    <name evidence="2" type="ORF">DNG_06634</name>
</gene>
<comment type="caution">
    <text evidence="2">The sequence shown here is derived from an EMBL/GenBank/DDBJ whole genome shotgun (WGS) entry which is preliminary data.</text>
</comment>
<keyword evidence="3" id="KW-1185">Reference proteome</keyword>
<feature type="compositionally biased region" description="Basic and acidic residues" evidence="1">
    <location>
        <begin position="59"/>
        <end position="70"/>
    </location>
</feature>